<dbReference type="InterPro" id="IPR036419">
    <property type="entry name" value="Ribosomal_S3_C_sf"/>
</dbReference>
<evidence type="ECO:0000259" key="10">
    <source>
        <dbReference type="PROSITE" id="PS50823"/>
    </source>
</evidence>
<dbReference type="Pfam" id="PF07650">
    <property type="entry name" value="KH_2"/>
    <property type="match status" value="1"/>
</dbReference>
<evidence type="ECO:0000256" key="3">
    <source>
        <dbReference type="ARBA" id="ARBA00022884"/>
    </source>
</evidence>
<protein>
    <recommendedName>
        <fullName evidence="7 8">Small ribosomal subunit protein uS3</fullName>
    </recommendedName>
</protein>
<proteinExistence type="inferred from homology"/>
<dbReference type="SUPFAM" id="SSF54821">
    <property type="entry name" value="Ribosomal protein S3 C-terminal domain"/>
    <property type="match status" value="1"/>
</dbReference>
<keyword evidence="5 8" id="KW-0687">Ribonucleoprotein</keyword>
<dbReference type="PANTHER" id="PTHR11760">
    <property type="entry name" value="30S/40S RIBOSOMAL PROTEIN S3"/>
    <property type="match status" value="1"/>
</dbReference>
<evidence type="ECO:0000256" key="6">
    <source>
        <dbReference type="ARBA" id="ARBA00024998"/>
    </source>
</evidence>
<dbReference type="InterPro" id="IPR009019">
    <property type="entry name" value="KH_sf_prok-type"/>
</dbReference>
<dbReference type="PROSITE" id="PS50823">
    <property type="entry name" value="KH_TYPE_2"/>
    <property type="match status" value="1"/>
</dbReference>
<dbReference type="SUPFAM" id="SSF54814">
    <property type="entry name" value="Prokaryotic type KH domain (KH-domain type II)"/>
    <property type="match status" value="1"/>
</dbReference>
<name>A0A1F5ZRD3_9BACT</name>
<dbReference type="Pfam" id="PF00189">
    <property type="entry name" value="Ribosomal_S3_C"/>
    <property type="match status" value="1"/>
</dbReference>
<dbReference type="PANTHER" id="PTHR11760:SF19">
    <property type="entry name" value="SMALL RIBOSOMAL SUBUNIT PROTEIN US3C"/>
    <property type="match status" value="1"/>
</dbReference>
<dbReference type="Gene3D" id="3.30.1140.32">
    <property type="entry name" value="Ribosomal protein S3, C-terminal domain"/>
    <property type="match status" value="1"/>
</dbReference>
<evidence type="ECO:0000256" key="7">
    <source>
        <dbReference type="ARBA" id="ARBA00035257"/>
    </source>
</evidence>
<dbReference type="InterPro" id="IPR004044">
    <property type="entry name" value="KH_dom_type_2"/>
</dbReference>
<evidence type="ECO:0000256" key="1">
    <source>
        <dbReference type="ARBA" id="ARBA00010761"/>
    </source>
</evidence>
<evidence type="ECO:0000256" key="8">
    <source>
        <dbReference type="HAMAP-Rule" id="MF_01309"/>
    </source>
</evidence>
<comment type="similarity">
    <text evidence="1 8 9">Belongs to the universal ribosomal protein uS3 family.</text>
</comment>
<dbReference type="NCBIfam" id="TIGR01009">
    <property type="entry name" value="rpsC_bact"/>
    <property type="match status" value="1"/>
</dbReference>
<keyword evidence="3 8" id="KW-0694">RNA-binding</keyword>
<comment type="subunit">
    <text evidence="8">Part of the 30S ribosomal subunit. Forms a tight complex with proteins S10 and S14.</text>
</comment>
<comment type="function">
    <text evidence="6 8">Binds the lower part of the 30S subunit head. Binds mRNA in the 70S ribosome, positioning it for translation.</text>
</comment>
<dbReference type="AlphaFoldDB" id="A0A1F5ZRD3"/>
<dbReference type="Proteomes" id="UP000177383">
    <property type="component" value="Unassembled WGS sequence"/>
</dbReference>
<dbReference type="PROSITE" id="PS00548">
    <property type="entry name" value="RIBOSOMAL_S3"/>
    <property type="match status" value="1"/>
</dbReference>
<dbReference type="GO" id="GO:0006412">
    <property type="term" value="P:translation"/>
    <property type="evidence" value="ECO:0007669"/>
    <property type="project" value="UniProtKB-UniRule"/>
</dbReference>
<dbReference type="CDD" id="cd02412">
    <property type="entry name" value="KH-II_30S_S3"/>
    <property type="match status" value="1"/>
</dbReference>
<comment type="caution">
    <text evidence="11">The sequence shown here is derived from an EMBL/GenBank/DDBJ whole genome shotgun (WGS) entry which is preliminary data.</text>
</comment>
<dbReference type="GO" id="GO:0019843">
    <property type="term" value="F:rRNA binding"/>
    <property type="evidence" value="ECO:0007669"/>
    <property type="project" value="UniProtKB-UniRule"/>
</dbReference>
<dbReference type="GO" id="GO:0003729">
    <property type="term" value="F:mRNA binding"/>
    <property type="evidence" value="ECO:0007669"/>
    <property type="project" value="UniProtKB-UniRule"/>
</dbReference>
<dbReference type="STRING" id="1798375.A2773_04210"/>
<dbReference type="EMBL" id="MFJE01000005">
    <property type="protein sequence ID" value="OGG15066.1"/>
    <property type="molecule type" value="Genomic_DNA"/>
</dbReference>
<dbReference type="InterPro" id="IPR001351">
    <property type="entry name" value="Ribosomal_uS3_C"/>
</dbReference>
<gene>
    <name evidence="8" type="primary">rpsC</name>
    <name evidence="11" type="ORF">A2773_04210</name>
</gene>
<dbReference type="FunFam" id="3.30.300.20:FF:000001">
    <property type="entry name" value="30S ribosomal protein S3"/>
    <property type="match status" value="1"/>
</dbReference>
<feature type="domain" description="KH type-2" evidence="10">
    <location>
        <begin position="39"/>
        <end position="117"/>
    </location>
</feature>
<dbReference type="GO" id="GO:0022627">
    <property type="term" value="C:cytosolic small ribosomal subunit"/>
    <property type="evidence" value="ECO:0007669"/>
    <property type="project" value="TreeGrafter"/>
</dbReference>
<dbReference type="InterPro" id="IPR057258">
    <property type="entry name" value="Ribosomal_uS3"/>
</dbReference>
<dbReference type="Gene3D" id="3.30.300.20">
    <property type="match status" value="1"/>
</dbReference>
<dbReference type="HAMAP" id="MF_01309_B">
    <property type="entry name" value="Ribosomal_uS3_B"/>
    <property type="match status" value="1"/>
</dbReference>
<evidence type="ECO:0000256" key="9">
    <source>
        <dbReference type="RuleBase" id="RU003624"/>
    </source>
</evidence>
<dbReference type="GO" id="GO:0003735">
    <property type="term" value="F:structural constituent of ribosome"/>
    <property type="evidence" value="ECO:0007669"/>
    <property type="project" value="InterPro"/>
</dbReference>
<reference evidence="11 12" key="1">
    <citation type="journal article" date="2016" name="Nat. Commun.">
        <title>Thousands of microbial genomes shed light on interconnected biogeochemical processes in an aquifer system.</title>
        <authorList>
            <person name="Anantharaman K."/>
            <person name="Brown C.T."/>
            <person name="Hug L.A."/>
            <person name="Sharon I."/>
            <person name="Castelle C.J."/>
            <person name="Probst A.J."/>
            <person name="Thomas B.C."/>
            <person name="Singh A."/>
            <person name="Wilkins M.J."/>
            <person name="Karaoz U."/>
            <person name="Brodie E.L."/>
            <person name="Williams K.H."/>
            <person name="Hubbard S.S."/>
            <person name="Banfield J.F."/>
        </authorList>
    </citation>
    <scope>NUCLEOTIDE SEQUENCE [LARGE SCALE GENOMIC DNA]</scope>
</reference>
<dbReference type="InterPro" id="IPR015946">
    <property type="entry name" value="KH_dom-like_a/b"/>
</dbReference>
<evidence type="ECO:0000256" key="2">
    <source>
        <dbReference type="ARBA" id="ARBA00022730"/>
    </source>
</evidence>
<keyword evidence="4 8" id="KW-0689">Ribosomal protein</keyword>
<evidence type="ECO:0000256" key="5">
    <source>
        <dbReference type="ARBA" id="ARBA00023274"/>
    </source>
</evidence>
<dbReference type="InterPro" id="IPR005704">
    <property type="entry name" value="Ribosomal_uS3_bac-typ"/>
</dbReference>
<organism evidence="11 12">
    <name type="scientific">Candidatus Gottesmanbacteria bacterium RIFCSPHIGHO2_01_FULL_39_10</name>
    <dbReference type="NCBI Taxonomy" id="1798375"/>
    <lineage>
        <taxon>Bacteria</taxon>
        <taxon>Candidatus Gottesmaniibacteriota</taxon>
    </lineage>
</organism>
<sequence length="214" mass="24236">MGQKINPKNFRIGPLYTWDSRWFADEKNYRKFLLEDVKIRLALLEKLKPAGITLVEIERSINKMDITLHVARPGVVIGRGGQGMDEIKKFIQAIIAKYRKIGTKSILKLDIKVKPVKEPNLNAYFMASQIADQLAKRMSHKRVIKQSLERVMTAGARGVKILLAGRIGGAEISRREKYTVGTIPLSTIRENIEYAEIPSLTKSGYIGVKVWICK</sequence>
<accession>A0A1F5ZRD3</accession>
<evidence type="ECO:0000313" key="12">
    <source>
        <dbReference type="Proteomes" id="UP000177383"/>
    </source>
</evidence>
<evidence type="ECO:0000256" key="4">
    <source>
        <dbReference type="ARBA" id="ARBA00022980"/>
    </source>
</evidence>
<keyword evidence="2 8" id="KW-0699">rRNA-binding</keyword>
<evidence type="ECO:0000313" key="11">
    <source>
        <dbReference type="EMBL" id="OGG15066.1"/>
    </source>
</evidence>
<dbReference type="InterPro" id="IPR018280">
    <property type="entry name" value="Ribosomal_uS3_CS"/>
</dbReference>